<sequence length="65" mass="7268">DDELRVLRGRRYTKGYNGGLPFPKREFMSSNRAIPDSIDWRIMGAVTPVKDQGICGSCWSFGTTG</sequence>
<dbReference type="Pfam" id="PF00112">
    <property type="entry name" value="Peptidase_C1"/>
    <property type="match status" value="1"/>
</dbReference>
<evidence type="ECO:0000259" key="4">
    <source>
        <dbReference type="Pfam" id="PF00112"/>
    </source>
</evidence>
<dbReference type="PROSITE" id="PS00139">
    <property type="entry name" value="THIOL_PROTEASE_CYS"/>
    <property type="match status" value="1"/>
</dbReference>
<keyword evidence="3" id="KW-0788">Thiol protease</keyword>
<proteinExistence type="predicted"/>
<feature type="non-terminal residue" evidence="5">
    <location>
        <position position="65"/>
    </location>
</feature>
<keyword evidence="1" id="KW-0645">Protease</keyword>
<evidence type="ECO:0000256" key="3">
    <source>
        <dbReference type="ARBA" id="ARBA00022807"/>
    </source>
</evidence>
<dbReference type="EMBL" id="CAJOBJ010088567">
    <property type="protein sequence ID" value="CAF4531408.1"/>
    <property type="molecule type" value="Genomic_DNA"/>
</dbReference>
<dbReference type="GO" id="GO:0008234">
    <property type="term" value="F:cysteine-type peptidase activity"/>
    <property type="evidence" value="ECO:0007669"/>
    <property type="project" value="UniProtKB-KW"/>
</dbReference>
<protein>
    <recommendedName>
        <fullName evidence="4">Peptidase C1A papain C-terminal domain-containing protein</fullName>
    </recommendedName>
</protein>
<evidence type="ECO:0000256" key="2">
    <source>
        <dbReference type="ARBA" id="ARBA00022801"/>
    </source>
</evidence>
<name>A0A8S2Y3B4_9BILA</name>
<dbReference type="Proteomes" id="UP000681720">
    <property type="component" value="Unassembled WGS sequence"/>
</dbReference>
<evidence type="ECO:0000313" key="6">
    <source>
        <dbReference type="EMBL" id="CAF4597678.1"/>
    </source>
</evidence>
<evidence type="ECO:0000313" key="7">
    <source>
        <dbReference type="Proteomes" id="UP000681720"/>
    </source>
</evidence>
<evidence type="ECO:0000256" key="1">
    <source>
        <dbReference type="ARBA" id="ARBA00022670"/>
    </source>
</evidence>
<gene>
    <name evidence="6" type="ORF">BYL167_LOCUS39984</name>
    <name evidence="5" type="ORF">GIL414_LOCUS36044</name>
</gene>
<accession>A0A8S2Y3B4</accession>
<dbReference type="InterPro" id="IPR000169">
    <property type="entry name" value="Pept_cys_AS"/>
</dbReference>
<keyword evidence="2" id="KW-0378">Hydrolase</keyword>
<dbReference type="AlphaFoldDB" id="A0A8S2Y3B4"/>
<feature type="domain" description="Peptidase C1A papain C-terminal" evidence="4">
    <location>
        <begin position="34"/>
        <end position="65"/>
    </location>
</feature>
<reference evidence="5" key="1">
    <citation type="submission" date="2021-02" db="EMBL/GenBank/DDBJ databases">
        <authorList>
            <person name="Nowell W R."/>
        </authorList>
    </citation>
    <scope>NUCLEOTIDE SEQUENCE</scope>
</reference>
<evidence type="ECO:0000313" key="5">
    <source>
        <dbReference type="EMBL" id="CAF4531408.1"/>
    </source>
</evidence>
<dbReference type="InterPro" id="IPR000668">
    <property type="entry name" value="Peptidase_C1A_C"/>
</dbReference>
<organism evidence="5 7">
    <name type="scientific">Rotaria magnacalcarata</name>
    <dbReference type="NCBI Taxonomy" id="392030"/>
    <lineage>
        <taxon>Eukaryota</taxon>
        <taxon>Metazoa</taxon>
        <taxon>Spiralia</taxon>
        <taxon>Gnathifera</taxon>
        <taxon>Rotifera</taxon>
        <taxon>Eurotatoria</taxon>
        <taxon>Bdelloidea</taxon>
        <taxon>Philodinida</taxon>
        <taxon>Philodinidae</taxon>
        <taxon>Rotaria</taxon>
    </lineage>
</organism>
<dbReference type="SUPFAM" id="SSF54001">
    <property type="entry name" value="Cysteine proteinases"/>
    <property type="match status" value="1"/>
</dbReference>
<dbReference type="Proteomes" id="UP000681967">
    <property type="component" value="Unassembled WGS sequence"/>
</dbReference>
<comment type="caution">
    <text evidence="5">The sequence shown here is derived from an EMBL/GenBank/DDBJ whole genome shotgun (WGS) entry which is preliminary data.</text>
</comment>
<dbReference type="EMBL" id="CAJOBH010097765">
    <property type="protein sequence ID" value="CAF4597678.1"/>
    <property type="molecule type" value="Genomic_DNA"/>
</dbReference>
<dbReference type="Gene3D" id="3.90.70.10">
    <property type="entry name" value="Cysteine proteinases"/>
    <property type="match status" value="1"/>
</dbReference>
<dbReference type="GO" id="GO:0006508">
    <property type="term" value="P:proteolysis"/>
    <property type="evidence" value="ECO:0007669"/>
    <property type="project" value="UniProtKB-KW"/>
</dbReference>
<feature type="non-terminal residue" evidence="5">
    <location>
        <position position="1"/>
    </location>
</feature>
<dbReference type="InterPro" id="IPR038765">
    <property type="entry name" value="Papain-like_cys_pep_sf"/>
</dbReference>